<feature type="binding site" evidence="2">
    <location>
        <position position="339"/>
    </location>
    <ligand>
        <name>substrate</name>
    </ligand>
</feature>
<dbReference type="HAMAP" id="MF_02128">
    <property type="entry name" value="TMP_kinase"/>
    <property type="match status" value="1"/>
</dbReference>
<feature type="binding site" evidence="2">
    <location>
        <position position="38"/>
    </location>
    <ligand>
        <name>Mg(2+)</name>
        <dbReference type="ChEBI" id="CHEBI:18420"/>
        <label>3</label>
    </ligand>
</feature>
<accession>A0A937K087</accession>
<dbReference type="Pfam" id="PF00586">
    <property type="entry name" value="AIRS"/>
    <property type="match status" value="1"/>
</dbReference>
<dbReference type="NCBIfam" id="TIGR01379">
    <property type="entry name" value="thiL"/>
    <property type="match status" value="1"/>
</dbReference>
<feature type="binding site" evidence="2">
    <location>
        <position position="83"/>
    </location>
    <ligand>
        <name>Mg(2+)</name>
        <dbReference type="ChEBI" id="CHEBI:18420"/>
        <label>4</label>
    </ligand>
</feature>
<feature type="binding site" evidence="2">
    <location>
        <begin position="130"/>
        <end position="131"/>
    </location>
    <ligand>
        <name>ATP</name>
        <dbReference type="ChEBI" id="CHEBI:30616"/>
    </ligand>
</feature>
<keyword evidence="2" id="KW-0547">Nucleotide-binding</keyword>
<feature type="binding site" evidence="2">
    <location>
        <position position="83"/>
    </location>
    <ligand>
        <name>Mg(2+)</name>
        <dbReference type="ChEBI" id="CHEBI:18420"/>
        <label>3</label>
    </ligand>
</feature>
<sequence>MSEKRTEIGQLGEFGLIDKLSEGFSNTNSETALGIGDDAALIDSGDHYTVLSTDMLLEGIHFDLSFMPLQHLGYKAVAVNVSDIAAMNAVPKQITVSLGLSNRFSVEAVEELYKGVRAACDSFKVDLVGGDTTSSGSGLVISVTAVGVADKSLISKRSGAQIDDVICVTGDLGGAYMGLQVLEREKQVFMANPNMTPQLEKYDYIVQRQLRPEARMDIIHELKDLKVVPSAMIDVSDGLASELFHISKQSQVGMKIYEDKLPIDKQTYDTGYELNIDATTATLNGGEDYELLFTVSKADMEKLKKHPDIHFIGYVQEQSAGNIMITKGEREVALQAQGWNHFNN</sequence>
<dbReference type="Pfam" id="PF02769">
    <property type="entry name" value="AIRS_C"/>
    <property type="match status" value="1"/>
</dbReference>
<dbReference type="RefSeq" id="WP_202243846.1">
    <property type="nucleotide sequence ID" value="NZ_JAESIY010000004.1"/>
</dbReference>
<evidence type="ECO:0000256" key="1">
    <source>
        <dbReference type="ARBA" id="ARBA00022977"/>
    </source>
</evidence>
<dbReference type="InterPro" id="IPR016188">
    <property type="entry name" value="PurM-like_N"/>
</dbReference>
<dbReference type="SUPFAM" id="SSF56042">
    <property type="entry name" value="PurM C-terminal domain-like"/>
    <property type="match status" value="1"/>
</dbReference>
<evidence type="ECO:0000256" key="2">
    <source>
        <dbReference type="HAMAP-Rule" id="MF_02128"/>
    </source>
</evidence>
<feature type="binding site" evidence="2">
    <location>
        <position position="52"/>
    </location>
    <ligand>
        <name>Mg(2+)</name>
        <dbReference type="ChEBI" id="CHEBI:18420"/>
        <label>4</label>
    </ligand>
</feature>
<feature type="binding site" evidence="2">
    <location>
        <position position="83"/>
    </location>
    <ligand>
        <name>Mg(2+)</name>
        <dbReference type="ChEBI" id="CHEBI:18420"/>
        <label>2</label>
    </ligand>
</feature>
<dbReference type="CDD" id="cd02194">
    <property type="entry name" value="ThiL"/>
    <property type="match status" value="1"/>
</dbReference>
<dbReference type="PANTHER" id="PTHR30270">
    <property type="entry name" value="THIAMINE-MONOPHOSPHATE KINASE"/>
    <property type="match status" value="1"/>
</dbReference>
<dbReference type="PANTHER" id="PTHR30270:SF0">
    <property type="entry name" value="THIAMINE-MONOPHOSPHATE KINASE"/>
    <property type="match status" value="1"/>
</dbReference>
<feature type="binding site" evidence="2">
    <location>
        <position position="113"/>
    </location>
    <ligand>
        <name>ATP</name>
        <dbReference type="ChEBI" id="CHEBI:30616"/>
    </ligand>
</feature>
<dbReference type="InterPro" id="IPR036921">
    <property type="entry name" value="PurM-like_N_sf"/>
</dbReference>
<gene>
    <name evidence="2 5" type="primary">thiL</name>
    <name evidence="5" type="ORF">JL102_07990</name>
</gene>
<feature type="domain" description="PurM-like C-terminal" evidence="4">
    <location>
        <begin position="164"/>
        <end position="322"/>
    </location>
</feature>
<comment type="catalytic activity">
    <reaction evidence="2">
        <text>thiamine phosphate + ATP = thiamine diphosphate + ADP</text>
        <dbReference type="Rhea" id="RHEA:15913"/>
        <dbReference type="ChEBI" id="CHEBI:30616"/>
        <dbReference type="ChEBI" id="CHEBI:37575"/>
        <dbReference type="ChEBI" id="CHEBI:58937"/>
        <dbReference type="ChEBI" id="CHEBI:456216"/>
        <dbReference type="EC" id="2.7.4.16"/>
    </reaction>
</comment>
<dbReference type="GO" id="GO:0009228">
    <property type="term" value="P:thiamine biosynthetic process"/>
    <property type="evidence" value="ECO:0007669"/>
    <property type="project" value="UniProtKB-KW"/>
</dbReference>
<dbReference type="Gene3D" id="3.30.1330.10">
    <property type="entry name" value="PurM-like, N-terminal domain"/>
    <property type="match status" value="1"/>
</dbReference>
<feature type="binding site" evidence="2">
    <location>
        <position position="38"/>
    </location>
    <ligand>
        <name>Mg(2+)</name>
        <dbReference type="ChEBI" id="CHEBI:18420"/>
        <label>4</label>
    </ligand>
</feature>
<keyword evidence="2 5" id="KW-0808">Transferase</keyword>
<feature type="binding site" evidence="2">
    <location>
        <position position="131"/>
    </location>
    <ligand>
        <name>Mg(2+)</name>
        <dbReference type="ChEBI" id="CHEBI:18420"/>
        <label>1</label>
    </ligand>
</feature>
<keyword evidence="2 5" id="KW-0418">Kinase</keyword>
<keyword evidence="2" id="KW-0460">Magnesium</keyword>
<keyword evidence="1 2" id="KW-0784">Thiamine biosynthesis</keyword>
<feature type="binding site" evidence="2">
    <location>
        <position position="54"/>
    </location>
    <ligand>
        <name>Mg(2+)</name>
        <dbReference type="ChEBI" id="CHEBI:18420"/>
        <label>2</label>
    </ligand>
</feature>
<evidence type="ECO:0000313" key="5">
    <source>
        <dbReference type="EMBL" id="MBL3656065.1"/>
    </source>
</evidence>
<comment type="caution">
    <text evidence="5">The sequence shown here is derived from an EMBL/GenBank/DDBJ whole genome shotgun (WGS) entry which is preliminary data.</text>
</comment>
<dbReference type="GO" id="GO:0009030">
    <property type="term" value="F:thiamine-phosphate kinase activity"/>
    <property type="evidence" value="ECO:0007669"/>
    <property type="project" value="UniProtKB-UniRule"/>
</dbReference>
<dbReference type="InterPro" id="IPR010918">
    <property type="entry name" value="PurM-like_C_dom"/>
</dbReference>
<comment type="pathway">
    <text evidence="2">Cofactor biosynthesis; thiamine diphosphate biosynthesis; thiamine diphosphate from thiamine phosphate: step 1/1.</text>
</comment>
<feature type="binding site" evidence="2">
    <location>
        <position position="237"/>
    </location>
    <ligand>
        <name>Mg(2+)</name>
        <dbReference type="ChEBI" id="CHEBI:18420"/>
        <label>5</label>
    </ligand>
</feature>
<feature type="binding site" evidence="2">
    <location>
        <position position="157"/>
    </location>
    <ligand>
        <name>ATP</name>
        <dbReference type="ChEBI" id="CHEBI:30616"/>
    </ligand>
</feature>
<reference evidence="5" key="1">
    <citation type="submission" date="2021-01" db="EMBL/GenBank/DDBJ databases">
        <title>Fulvivirga kasyanovii gen. nov., sp nov., a novel member of the phylum Bacteroidetes isolated from seawater in a mussel farm.</title>
        <authorList>
            <person name="Zhao L.-H."/>
            <person name="Wang Z.-J."/>
        </authorList>
    </citation>
    <scope>NUCLEOTIDE SEQUENCE</scope>
    <source>
        <strain evidence="5">2943</strain>
    </source>
</reference>
<dbReference type="InterPro" id="IPR006283">
    <property type="entry name" value="ThiL-like"/>
</dbReference>
<dbReference type="Proteomes" id="UP000659388">
    <property type="component" value="Unassembled WGS sequence"/>
</dbReference>
<dbReference type="SUPFAM" id="SSF55326">
    <property type="entry name" value="PurM N-terminal domain-like"/>
    <property type="match status" value="1"/>
</dbReference>
<dbReference type="GO" id="GO:0009229">
    <property type="term" value="P:thiamine diphosphate biosynthetic process"/>
    <property type="evidence" value="ECO:0007669"/>
    <property type="project" value="UniProtKB-UniRule"/>
</dbReference>
<dbReference type="Gene3D" id="3.90.650.10">
    <property type="entry name" value="PurM-like C-terminal domain"/>
    <property type="match status" value="1"/>
</dbReference>
<evidence type="ECO:0000259" key="4">
    <source>
        <dbReference type="Pfam" id="PF02769"/>
    </source>
</evidence>
<keyword evidence="2" id="KW-0479">Metal-binding</keyword>
<dbReference type="InterPro" id="IPR036676">
    <property type="entry name" value="PurM-like_C_sf"/>
</dbReference>
<feature type="binding site" evidence="2">
    <location>
        <position position="234"/>
    </location>
    <ligand>
        <name>Mg(2+)</name>
        <dbReference type="ChEBI" id="CHEBI:18420"/>
        <label>3</label>
    </ligand>
</feature>
<evidence type="ECO:0000313" key="6">
    <source>
        <dbReference type="Proteomes" id="UP000659388"/>
    </source>
</evidence>
<feature type="binding site" evidence="2">
    <location>
        <position position="61"/>
    </location>
    <ligand>
        <name>substrate</name>
    </ligand>
</feature>
<keyword evidence="2" id="KW-0067">ATP-binding</keyword>
<proteinExistence type="inferred from homology"/>
<dbReference type="PIRSF" id="PIRSF005303">
    <property type="entry name" value="Thiam_monoph_kin"/>
    <property type="match status" value="1"/>
</dbReference>
<dbReference type="AlphaFoldDB" id="A0A937K087"/>
<organism evidence="5 6">
    <name type="scientific">Fulvivirga sediminis</name>
    <dbReference type="NCBI Taxonomy" id="2803949"/>
    <lineage>
        <taxon>Bacteria</taxon>
        <taxon>Pseudomonadati</taxon>
        <taxon>Bacteroidota</taxon>
        <taxon>Cytophagia</taxon>
        <taxon>Cytophagales</taxon>
        <taxon>Fulvivirgaceae</taxon>
        <taxon>Fulvivirga</taxon>
    </lineage>
</organism>
<dbReference type="GO" id="GO:0000287">
    <property type="term" value="F:magnesium ion binding"/>
    <property type="evidence" value="ECO:0007669"/>
    <property type="project" value="UniProtKB-UniRule"/>
</dbReference>
<feature type="binding site" evidence="2">
    <location>
        <position position="287"/>
    </location>
    <ligand>
        <name>substrate</name>
    </ligand>
</feature>
<keyword evidence="6" id="KW-1185">Reference proteome</keyword>
<protein>
    <recommendedName>
        <fullName evidence="2">Thiamine-monophosphate kinase</fullName>
        <shortName evidence="2">TMP kinase</shortName>
        <shortName evidence="2">Thiamine-phosphate kinase</shortName>
        <ecNumber evidence="2">2.7.4.16</ecNumber>
    </recommendedName>
</protein>
<feature type="domain" description="PurM-like N-terminal" evidence="3">
    <location>
        <begin position="36"/>
        <end position="149"/>
    </location>
</feature>
<dbReference type="GO" id="GO:0005524">
    <property type="term" value="F:ATP binding"/>
    <property type="evidence" value="ECO:0007669"/>
    <property type="project" value="UniProtKB-UniRule"/>
</dbReference>
<comment type="similarity">
    <text evidence="2">Belongs to the thiamine-monophosphate kinase family.</text>
</comment>
<comment type="miscellaneous">
    <text evidence="2">Reaction mechanism of ThiL seems to utilize a direct, inline transfer of the gamma-phosphate of ATP to TMP rather than a phosphorylated enzyme intermediate.</text>
</comment>
<feature type="binding site" evidence="2">
    <location>
        <position position="236"/>
    </location>
    <ligand>
        <name>ATP</name>
        <dbReference type="ChEBI" id="CHEBI:30616"/>
    </ligand>
</feature>
<name>A0A937K087_9BACT</name>
<evidence type="ECO:0000259" key="3">
    <source>
        <dbReference type="Pfam" id="PF00586"/>
    </source>
</evidence>
<dbReference type="EC" id="2.7.4.16" evidence="2"/>
<comment type="function">
    <text evidence="2">Catalyzes the ATP-dependent phosphorylation of thiamine-monophosphate (TMP) to form thiamine-pyrophosphate (TPP), the active form of vitamin B1.</text>
</comment>
<dbReference type="EMBL" id="JAESIY010000004">
    <property type="protein sequence ID" value="MBL3656065.1"/>
    <property type="molecule type" value="Genomic_DNA"/>
</dbReference>
<feature type="binding site" evidence="2">
    <location>
        <position position="54"/>
    </location>
    <ligand>
        <name>Mg(2+)</name>
        <dbReference type="ChEBI" id="CHEBI:18420"/>
        <label>1</label>
    </ligand>
</feature>
<feature type="binding site" evidence="2">
    <location>
        <position position="53"/>
    </location>
    <ligand>
        <name>Mg(2+)</name>
        <dbReference type="ChEBI" id="CHEBI:18420"/>
        <label>1</label>
    </ligand>
</feature>